<organism evidence="1 2">
    <name type="scientific">Denitrobaculum tricleocarpae</name>
    <dbReference type="NCBI Taxonomy" id="2591009"/>
    <lineage>
        <taxon>Bacteria</taxon>
        <taxon>Pseudomonadati</taxon>
        <taxon>Pseudomonadota</taxon>
        <taxon>Alphaproteobacteria</taxon>
        <taxon>Rhodospirillales</taxon>
        <taxon>Rhodospirillaceae</taxon>
        <taxon>Denitrobaculum</taxon>
    </lineage>
</organism>
<reference evidence="1 2" key="1">
    <citation type="submission" date="2019-06" db="EMBL/GenBank/DDBJ databases">
        <title>Whole genome sequence for Rhodospirillaceae sp. R148.</title>
        <authorList>
            <person name="Wang G."/>
        </authorList>
    </citation>
    <scope>NUCLEOTIDE SEQUENCE [LARGE SCALE GENOMIC DNA]</scope>
    <source>
        <strain evidence="1 2">R148</strain>
    </source>
</reference>
<proteinExistence type="predicted"/>
<dbReference type="EMBL" id="VHSH01000003">
    <property type="protein sequence ID" value="TQV80517.1"/>
    <property type="molecule type" value="Genomic_DNA"/>
</dbReference>
<protein>
    <submittedName>
        <fullName evidence="1">GDYXXLXY domain-containing protein</fullName>
    </submittedName>
</protein>
<dbReference type="Pfam" id="PF14345">
    <property type="entry name" value="GDYXXLXY"/>
    <property type="match status" value="1"/>
</dbReference>
<keyword evidence="2" id="KW-1185">Reference proteome</keyword>
<evidence type="ECO:0000313" key="1">
    <source>
        <dbReference type="EMBL" id="TQV80517.1"/>
    </source>
</evidence>
<dbReference type="RefSeq" id="WP_142896231.1">
    <property type="nucleotide sequence ID" value="NZ_ML660054.1"/>
</dbReference>
<dbReference type="AlphaFoldDB" id="A0A545TTG4"/>
<sequence>MRSKIMIGLAVLIFGALNYGIYEKEQILDKGEILLLELAPVDPRSLMQGDYMNLRYAVERAEPVKAQMEGQQKRGYMVIKPDADNVAKFVRFHAGEELQAGERLLRFHKEYSRITIVPDSFLFQEGHAKFYENAKYGVFKFDENDKRLLVGLAGEDRKLIVVPDSDSRALAHP</sequence>
<comment type="caution">
    <text evidence="1">The sequence shown here is derived from an EMBL/GenBank/DDBJ whole genome shotgun (WGS) entry which is preliminary data.</text>
</comment>
<dbReference type="InterPro" id="IPR025833">
    <property type="entry name" value="GDYXXLXY"/>
</dbReference>
<accession>A0A545TTG4</accession>
<dbReference type="Proteomes" id="UP000315252">
    <property type="component" value="Unassembled WGS sequence"/>
</dbReference>
<evidence type="ECO:0000313" key="2">
    <source>
        <dbReference type="Proteomes" id="UP000315252"/>
    </source>
</evidence>
<dbReference type="OrthoDB" id="4868247at2"/>
<gene>
    <name evidence="1" type="ORF">FKG95_10085</name>
</gene>
<name>A0A545TTG4_9PROT</name>